<keyword evidence="3" id="KW-0862">Zinc</keyword>
<dbReference type="Proteomes" id="UP000507470">
    <property type="component" value="Unassembled WGS sequence"/>
</dbReference>
<evidence type="ECO:0000259" key="5">
    <source>
        <dbReference type="PROSITE" id="PS50305"/>
    </source>
</evidence>
<evidence type="ECO:0000256" key="3">
    <source>
        <dbReference type="PROSITE-ProRule" id="PRU00236"/>
    </source>
</evidence>
<sequence length="1010" mass="112191">MRLVSSLMAAIEKVVAPSLGRPPSAQTLKGLKAQSRGVHANSTPVYKTQSETSILPKPPNVLERGLNRARRLSTSAGMKPVKTLEDVSDLLTSEVVKNVVVVAGAGISTPSGIPDFRTPGTGLYDNLQQYRIPYPEAIFDIDYFHHNPKPFFTLAKELYPSGKYRPNYIHYFLRMLYDKGKLLRMYTQNIDGLERLAGLPPEKLVEAHGTFSWATCTICGSRKEGSEVKESIFKDRLPKCGKRGCPGIVKPNIVFFGEDLPQRFYLYLRDMLQTDLVIVMGTSLEVQPFAGIIDTVKYGVPRVLFNWNAVGPFKNGKRSQDVVASGDLIGSVQKFAGITGWKSEIEQLIIQNEGSLLICSPEYAKRAANRPKQKPTTEPITNAFWRRRMESSSEESSDSETESSSESSSDDDKRYKSESFRRRGVRSTGSMKNNMGTATIKNGPNRLLNDIKKNGTNNNGQKRDLSTRVPNTRSPAPARLDKYLSGRNSAMATRPPNGKFGNGKISQAKPLSTGEKMKVSPEKLAPLSNKITKNTDKNVPVGRPKLLEKISSLDREKISPSKNINDTSDSVVKEKSIETAINLTDNIVPSLDRTVSEQESKTTDVINESTANEITLYGDSDVKSTQAQNDVDSVKDGIKQLTLSDYSNINLNSSVVQNAVRHVVNSCSENKKPLPSDILLTTRSEPAGFTSTKKLDSIVSDDSKNKADKIKTIKSESALGTGFRKMISTTSAKEDSKRGNDKKTERFKRSKSEKNMRKKDKNEKKRSASAKAKVNLKLIHNRYAKNSKSESPQEKIGEDDSEVPPNSTRSLLNDQSYISLIGTLEREKPLDLNQNANAVCDILKVNETDSPQNQCLYTESTPVDTVVQQVENLTLKQTLPDESQMCSDSEKTVEIRKKRLFKKPPKHKKKFDDTSKDLINTLNPVPYGYASPRYKRLTNRSMVPQNVCSGYELPTEYVSPELLQKLGPGKHVKLAYRHSLKSSSPVGSRVIVREDSSNSEIVEKAVDICQ</sequence>
<dbReference type="InterPro" id="IPR003000">
    <property type="entry name" value="Sirtuin"/>
</dbReference>
<feature type="domain" description="Deacetylase sirtuin-type" evidence="5">
    <location>
        <begin position="77"/>
        <end position="356"/>
    </location>
</feature>
<feature type="compositionally biased region" description="Basic and acidic residues" evidence="4">
    <location>
        <begin position="787"/>
        <end position="798"/>
    </location>
</feature>
<keyword evidence="2" id="KW-0520">NAD</keyword>
<feature type="active site" description="Proton acceptor" evidence="3">
    <location>
        <position position="208"/>
    </location>
</feature>
<dbReference type="InterPro" id="IPR026590">
    <property type="entry name" value="Ssirtuin_cat_dom"/>
</dbReference>
<evidence type="ECO:0000256" key="2">
    <source>
        <dbReference type="ARBA" id="ARBA00023027"/>
    </source>
</evidence>
<keyword evidence="3" id="KW-0479">Metal-binding</keyword>
<feature type="region of interest" description="Disordered" evidence="4">
    <location>
        <begin position="365"/>
        <end position="479"/>
    </location>
</feature>
<dbReference type="PANTHER" id="PTHR11085:SF7">
    <property type="entry name" value="NAD-DEPENDENT PROTEIN DEACETYLASE"/>
    <property type="match status" value="1"/>
</dbReference>
<dbReference type="CDD" id="cd01408">
    <property type="entry name" value="SIRT1"/>
    <property type="match status" value="1"/>
</dbReference>
<feature type="compositionally biased region" description="Polar residues" evidence="4">
    <location>
        <begin position="40"/>
        <end position="53"/>
    </location>
</feature>
<dbReference type="InterPro" id="IPR026591">
    <property type="entry name" value="Sirtuin_cat_small_dom_sf"/>
</dbReference>
<proteinExistence type="predicted"/>
<feature type="compositionally biased region" description="Basic and acidic residues" evidence="4">
    <location>
        <begin position="750"/>
        <end position="766"/>
    </location>
</feature>
<feature type="binding site" evidence="3">
    <location>
        <position position="216"/>
    </location>
    <ligand>
        <name>Zn(2+)</name>
        <dbReference type="ChEBI" id="CHEBI:29105"/>
    </ligand>
</feature>
<dbReference type="GO" id="GO:0070403">
    <property type="term" value="F:NAD+ binding"/>
    <property type="evidence" value="ECO:0007669"/>
    <property type="project" value="InterPro"/>
</dbReference>
<feature type="region of interest" description="Disordered" evidence="4">
    <location>
        <begin position="492"/>
        <end position="519"/>
    </location>
</feature>
<keyword evidence="1 6" id="KW-0808">Transferase</keyword>
<evidence type="ECO:0000256" key="1">
    <source>
        <dbReference type="ARBA" id="ARBA00022679"/>
    </source>
</evidence>
<feature type="region of interest" description="Disordered" evidence="4">
    <location>
        <begin position="30"/>
        <end position="54"/>
    </location>
</feature>
<dbReference type="GO" id="GO:0017136">
    <property type="term" value="F:histone deacetylase activity, NAD-dependent"/>
    <property type="evidence" value="ECO:0007669"/>
    <property type="project" value="TreeGrafter"/>
</dbReference>
<organism evidence="6 7">
    <name type="scientific">Mytilus coruscus</name>
    <name type="common">Sea mussel</name>
    <dbReference type="NCBI Taxonomy" id="42192"/>
    <lineage>
        <taxon>Eukaryota</taxon>
        <taxon>Metazoa</taxon>
        <taxon>Spiralia</taxon>
        <taxon>Lophotrochozoa</taxon>
        <taxon>Mollusca</taxon>
        <taxon>Bivalvia</taxon>
        <taxon>Autobranchia</taxon>
        <taxon>Pteriomorphia</taxon>
        <taxon>Mytilida</taxon>
        <taxon>Mytiloidea</taxon>
        <taxon>Mytilidae</taxon>
        <taxon>Mytilinae</taxon>
        <taxon>Mytilus</taxon>
    </lineage>
</organism>
<dbReference type="Pfam" id="PF02146">
    <property type="entry name" value="SIR2"/>
    <property type="match status" value="1"/>
</dbReference>
<gene>
    <name evidence="6" type="ORF">MCOR_42955</name>
</gene>
<feature type="compositionally biased region" description="Basic and acidic residues" evidence="4">
    <location>
        <begin position="732"/>
        <end position="744"/>
    </location>
</feature>
<dbReference type="InterPro" id="IPR050134">
    <property type="entry name" value="NAD-dep_sirtuin_deacylases"/>
</dbReference>
<evidence type="ECO:0000313" key="7">
    <source>
        <dbReference type="Proteomes" id="UP000507470"/>
    </source>
</evidence>
<accession>A0A6J8DM50</accession>
<dbReference type="EC" id="2.3.1.286" evidence="6"/>
<feature type="binding site" evidence="3">
    <location>
        <position position="240"/>
    </location>
    <ligand>
        <name>Zn(2+)</name>
        <dbReference type="ChEBI" id="CHEBI:29105"/>
    </ligand>
</feature>
<keyword evidence="7" id="KW-1185">Reference proteome</keyword>
<dbReference type="InterPro" id="IPR029035">
    <property type="entry name" value="DHS-like_NAD/FAD-binding_dom"/>
</dbReference>
<feature type="compositionally biased region" description="Polar residues" evidence="4">
    <location>
        <begin position="427"/>
        <end position="442"/>
    </location>
</feature>
<evidence type="ECO:0000256" key="4">
    <source>
        <dbReference type="SAM" id="MobiDB-lite"/>
    </source>
</evidence>
<dbReference type="Gene3D" id="3.40.50.1220">
    <property type="entry name" value="TPP-binding domain"/>
    <property type="match status" value="1"/>
</dbReference>
<feature type="binding site" evidence="3">
    <location>
        <position position="245"/>
    </location>
    <ligand>
        <name>Zn(2+)</name>
        <dbReference type="ChEBI" id="CHEBI:29105"/>
    </ligand>
</feature>
<evidence type="ECO:0000313" key="6">
    <source>
        <dbReference type="EMBL" id="CAC5409703.1"/>
    </source>
</evidence>
<feature type="compositionally biased region" description="Acidic residues" evidence="4">
    <location>
        <begin position="392"/>
        <end position="403"/>
    </location>
</feature>
<name>A0A6J8DM50_MYTCO</name>
<dbReference type="Gene3D" id="3.30.1600.10">
    <property type="entry name" value="SIR2/SIRT2 'Small Domain"/>
    <property type="match status" value="1"/>
</dbReference>
<feature type="region of interest" description="Disordered" evidence="4">
    <location>
        <begin position="729"/>
        <end position="811"/>
    </location>
</feature>
<dbReference type="PANTHER" id="PTHR11085">
    <property type="entry name" value="NAD-DEPENDENT PROTEIN DEACYLASE SIRTUIN-5, MITOCHONDRIAL-RELATED"/>
    <property type="match status" value="1"/>
</dbReference>
<dbReference type="SUPFAM" id="SSF52467">
    <property type="entry name" value="DHS-like NAD/FAD-binding domain"/>
    <property type="match status" value="1"/>
</dbReference>
<dbReference type="PROSITE" id="PS50305">
    <property type="entry name" value="SIRTUIN"/>
    <property type="match status" value="1"/>
</dbReference>
<dbReference type="EMBL" id="CACVKT020007646">
    <property type="protein sequence ID" value="CAC5409703.1"/>
    <property type="molecule type" value="Genomic_DNA"/>
</dbReference>
<feature type="compositionally biased region" description="Basic and acidic residues" evidence="4">
    <location>
        <begin position="410"/>
        <end position="421"/>
    </location>
</feature>
<dbReference type="OrthoDB" id="420264at2759"/>
<protein>
    <submittedName>
        <fullName evidence="6">SIRT3</fullName>
        <ecNumber evidence="6">2.3.1.286</ecNumber>
    </submittedName>
</protein>
<keyword evidence="6" id="KW-0012">Acyltransferase</keyword>
<dbReference type="AlphaFoldDB" id="A0A6J8DM50"/>
<feature type="binding site" evidence="3">
    <location>
        <position position="219"/>
    </location>
    <ligand>
        <name>Zn(2+)</name>
        <dbReference type="ChEBI" id="CHEBI:29105"/>
    </ligand>
</feature>
<dbReference type="GO" id="GO:0046872">
    <property type="term" value="F:metal ion binding"/>
    <property type="evidence" value="ECO:0007669"/>
    <property type="project" value="UniProtKB-KW"/>
</dbReference>
<dbReference type="GO" id="GO:0005634">
    <property type="term" value="C:nucleus"/>
    <property type="evidence" value="ECO:0007669"/>
    <property type="project" value="TreeGrafter"/>
</dbReference>
<reference evidence="6 7" key="1">
    <citation type="submission" date="2020-06" db="EMBL/GenBank/DDBJ databases">
        <authorList>
            <person name="Li R."/>
            <person name="Bekaert M."/>
        </authorList>
    </citation>
    <scope>NUCLEOTIDE SEQUENCE [LARGE SCALE GENOMIC DNA]</scope>
    <source>
        <strain evidence="7">wild</strain>
    </source>
</reference>